<dbReference type="Proteomes" id="UP000816034">
    <property type="component" value="Unassembled WGS sequence"/>
</dbReference>
<name>A0AA88GT20_NAELO</name>
<dbReference type="PROSITE" id="PS50105">
    <property type="entry name" value="SAM_DOMAIN"/>
    <property type="match status" value="1"/>
</dbReference>
<evidence type="ECO:0000256" key="1">
    <source>
        <dbReference type="SAM" id="MobiDB-lite"/>
    </source>
</evidence>
<feature type="compositionally biased region" description="Basic and acidic residues" evidence="1">
    <location>
        <begin position="147"/>
        <end position="160"/>
    </location>
</feature>
<feature type="region of interest" description="Disordered" evidence="1">
    <location>
        <begin position="94"/>
        <end position="160"/>
    </location>
</feature>
<dbReference type="AlphaFoldDB" id="A0AA88GT20"/>
<feature type="compositionally biased region" description="Low complexity" evidence="1">
    <location>
        <begin position="95"/>
        <end position="106"/>
    </location>
</feature>
<evidence type="ECO:0000259" key="2">
    <source>
        <dbReference type="PROSITE" id="PS50105"/>
    </source>
</evidence>
<comment type="caution">
    <text evidence="3">The sequence shown here is derived from an EMBL/GenBank/DDBJ whole genome shotgun (WGS) entry which is preliminary data.</text>
</comment>
<dbReference type="EMBL" id="PYSW02000016">
    <property type="protein sequence ID" value="KAG2386355.1"/>
    <property type="molecule type" value="Genomic_DNA"/>
</dbReference>
<feature type="domain" description="SAM" evidence="2">
    <location>
        <begin position="180"/>
        <end position="225"/>
    </location>
</feature>
<sequence length="242" mass="27040">MTLLLDSSSSSLQAAGEQKSEFVHLISASSCSSTAASSSKKSSSDMLATVQQQCVNPNNECVVAANEPAQTFKARPLSMYACKEGLSKLWKKEASSNTAAPTPATSDVSETSDNKKAKQNNRHSYSPASGSLRGKHPATRDVNTTQKNEDKTTQTKKKSFFEKRREKKMFKIEAKPVYKWNYKTLAKWLKYKGYDKKDINILKKDHLNGYVMLTIEVQDLISLGVGIETAFYSRQIYFSFFI</sequence>
<organism evidence="3 4">
    <name type="scientific">Naegleria lovaniensis</name>
    <name type="common">Amoeba</name>
    <dbReference type="NCBI Taxonomy" id="51637"/>
    <lineage>
        <taxon>Eukaryota</taxon>
        <taxon>Discoba</taxon>
        <taxon>Heterolobosea</taxon>
        <taxon>Tetramitia</taxon>
        <taxon>Eutetramitia</taxon>
        <taxon>Vahlkampfiidae</taxon>
        <taxon>Naegleria</taxon>
    </lineage>
</organism>
<dbReference type="InterPro" id="IPR001660">
    <property type="entry name" value="SAM"/>
</dbReference>
<keyword evidence="4" id="KW-1185">Reference proteome</keyword>
<evidence type="ECO:0000313" key="4">
    <source>
        <dbReference type="Proteomes" id="UP000816034"/>
    </source>
</evidence>
<dbReference type="SUPFAM" id="SSF47769">
    <property type="entry name" value="SAM/Pointed domain"/>
    <property type="match status" value="1"/>
</dbReference>
<gene>
    <name evidence="3" type="ORF">C9374_002801</name>
</gene>
<dbReference type="InterPro" id="IPR013761">
    <property type="entry name" value="SAM/pointed_sf"/>
</dbReference>
<proteinExistence type="predicted"/>
<dbReference type="RefSeq" id="XP_044550347.1">
    <property type="nucleotide sequence ID" value="XM_044692259.1"/>
</dbReference>
<evidence type="ECO:0000313" key="3">
    <source>
        <dbReference type="EMBL" id="KAG2386355.1"/>
    </source>
</evidence>
<dbReference type="GeneID" id="68095256"/>
<accession>A0AA88GT20</accession>
<reference evidence="3 4" key="1">
    <citation type="journal article" date="2018" name="BMC Genomics">
        <title>The genome of Naegleria lovaniensis, the basis for a comparative approach to unravel pathogenicity factors of the human pathogenic amoeba N. fowleri.</title>
        <authorList>
            <person name="Liechti N."/>
            <person name="Schurch N."/>
            <person name="Bruggmann R."/>
            <person name="Wittwer M."/>
        </authorList>
    </citation>
    <scope>NUCLEOTIDE SEQUENCE [LARGE SCALE GENOMIC DNA]</scope>
    <source>
        <strain evidence="3 4">ATCC 30569</strain>
    </source>
</reference>
<protein>
    <recommendedName>
        <fullName evidence="2">SAM domain-containing protein</fullName>
    </recommendedName>
</protein>